<feature type="domain" description="Sugar fermentation stimulation protein C-terminal" evidence="2">
    <location>
        <begin position="91"/>
        <end position="230"/>
    </location>
</feature>
<proteinExistence type="inferred from homology"/>
<dbReference type="Proteomes" id="UP000196573">
    <property type="component" value="Unassembled WGS sequence"/>
</dbReference>
<reference evidence="4 5" key="1">
    <citation type="submission" date="2017-03" db="EMBL/GenBank/DDBJ databases">
        <authorList>
            <person name="Afonso C.L."/>
            <person name="Miller P.J."/>
            <person name="Scott M.A."/>
            <person name="Spackman E."/>
            <person name="Goraichik I."/>
            <person name="Dimitrov K.M."/>
            <person name="Suarez D.L."/>
            <person name="Swayne D.E."/>
        </authorList>
    </citation>
    <scope>NUCLEOTIDE SEQUENCE [LARGE SCALE GENOMIC DNA]</scope>
    <source>
        <strain evidence="4">SB41UT1</strain>
    </source>
</reference>
<comment type="similarity">
    <text evidence="1">Belongs to the SfsA family.</text>
</comment>
<dbReference type="PANTHER" id="PTHR30545:SF2">
    <property type="entry name" value="SUGAR FERMENTATION STIMULATION PROTEIN A"/>
    <property type="match status" value="1"/>
</dbReference>
<dbReference type="HAMAP" id="MF_00095">
    <property type="entry name" value="SfsA"/>
    <property type="match status" value="1"/>
</dbReference>
<dbReference type="EMBL" id="FWPT01000004">
    <property type="protein sequence ID" value="SMA44952.1"/>
    <property type="molecule type" value="Genomic_DNA"/>
</dbReference>
<dbReference type="Gene3D" id="3.40.1350.60">
    <property type="match status" value="1"/>
</dbReference>
<dbReference type="AlphaFoldDB" id="A0A1X7AIZ5"/>
<evidence type="ECO:0000313" key="4">
    <source>
        <dbReference type="EMBL" id="SMA44952.1"/>
    </source>
</evidence>
<keyword evidence="5" id="KW-1185">Reference proteome</keyword>
<dbReference type="FunFam" id="2.40.50.580:FF:000001">
    <property type="entry name" value="Sugar fermentation stimulation protein A"/>
    <property type="match status" value="1"/>
</dbReference>
<dbReference type="GO" id="GO:0003677">
    <property type="term" value="F:DNA binding"/>
    <property type="evidence" value="ECO:0007669"/>
    <property type="project" value="InterPro"/>
</dbReference>
<gene>
    <name evidence="1 4" type="primary">sfsA</name>
    <name evidence="4" type="ORF">EHSB41UT_01822</name>
</gene>
<organism evidence="4 5">
    <name type="scientific">Parendozoicomonas haliclonae</name>
    <dbReference type="NCBI Taxonomy" id="1960125"/>
    <lineage>
        <taxon>Bacteria</taxon>
        <taxon>Pseudomonadati</taxon>
        <taxon>Pseudomonadota</taxon>
        <taxon>Gammaproteobacteria</taxon>
        <taxon>Oceanospirillales</taxon>
        <taxon>Endozoicomonadaceae</taxon>
        <taxon>Parendozoicomonas</taxon>
    </lineage>
</organism>
<dbReference type="InterPro" id="IPR041465">
    <property type="entry name" value="SfsA_N"/>
</dbReference>
<dbReference type="OrthoDB" id="9802365at2"/>
<name>A0A1X7AIZ5_9GAMM</name>
<dbReference type="Pfam" id="PF03749">
    <property type="entry name" value="SfsA"/>
    <property type="match status" value="1"/>
</dbReference>
<dbReference type="NCBIfam" id="TIGR00230">
    <property type="entry name" value="sfsA"/>
    <property type="match status" value="1"/>
</dbReference>
<dbReference type="RefSeq" id="WP_087109082.1">
    <property type="nucleotide sequence ID" value="NZ_CBCSCN010000002.1"/>
</dbReference>
<dbReference type="Pfam" id="PF17746">
    <property type="entry name" value="SfsA_N"/>
    <property type="match status" value="1"/>
</dbReference>
<dbReference type="Gene3D" id="2.40.50.580">
    <property type="match status" value="1"/>
</dbReference>
<feature type="domain" description="SfsA N-terminal OB" evidence="3">
    <location>
        <begin position="13"/>
        <end position="73"/>
    </location>
</feature>
<evidence type="ECO:0000313" key="5">
    <source>
        <dbReference type="Proteomes" id="UP000196573"/>
    </source>
</evidence>
<dbReference type="InterPro" id="IPR005224">
    <property type="entry name" value="SfsA"/>
</dbReference>
<dbReference type="CDD" id="cd22359">
    <property type="entry name" value="SfsA-like_bacterial"/>
    <property type="match status" value="1"/>
</dbReference>
<evidence type="ECO:0000259" key="2">
    <source>
        <dbReference type="Pfam" id="PF03749"/>
    </source>
</evidence>
<protein>
    <recommendedName>
        <fullName evidence="1">Sugar fermentation stimulation protein homolog</fullName>
    </recommendedName>
</protein>
<dbReference type="InterPro" id="IPR040452">
    <property type="entry name" value="SfsA_C"/>
</dbReference>
<sequence>MRFDPPLESAILLKRYKRFLADIRLPDGTETTIHCPNTGSMKNCQPELARVWFSDSKNPKRKLPCTWELVEIPVRYGEKTAKTLACVNTGRANAVVQEAIENKVIPELSEYDTVRREVKYGEENSRIDLLLTRDGLPDCYIEVKSVTLATDNGFGEFPDAVTTRGQKHLRELEQMVAQGHRAVLLFCVQHTGIEVVSPADDIDPAYGKALRHAINNGVEVMVWGCTITPEDITLNRQLQLRLP</sequence>
<evidence type="ECO:0000256" key="1">
    <source>
        <dbReference type="HAMAP-Rule" id="MF_00095"/>
    </source>
</evidence>
<dbReference type="PANTHER" id="PTHR30545">
    <property type="entry name" value="SUGAR FERMENTATION STIMULATION PROTEIN A"/>
    <property type="match status" value="1"/>
</dbReference>
<evidence type="ECO:0000259" key="3">
    <source>
        <dbReference type="Pfam" id="PF17746"/>
    </source>
</evidence>
<dbReference type="FunFam" id="3.40.1350.60:FF:000001">
    <property type="entry name" value="Sugar fermentation stimulation protein A"/>
    <property type="match status" value="1"/>
</dbReference>
<accession>A0A1X7AIZ5</accession>